<evidence type="ECO:0000256" key="1">
    <source>
        <dbReference type="SAM" id="Phobius"/>
    </source>
</evidence>
<keyword evidence="1" id="KW-0472">Membrane</keyword>
<gene>
    <name evidence="2" type="ORF">METZ01_LOCUS466454</name>
</gene>
<evidence type="ECO:0000313" key="2">
    <source>
        <dbReference type="EMBL" id="SVE13600.1"/>
    </source>
</evidence>
<dbReference type="EMBL" id="UINC01196551">
    <property type="protein sequence ID" value="SVE13600.1"/>
    <property type="molecule type" value="Genomic_DNA"/>
</dbReference>
<sequence>MESELDFQGGGAFGVDEGVALYIVYSSIFLIVFLFISFIHPKLIVRSVIKRAEVAGDIGDFAHALAILKAYSLF</sequence>
<protein>
    <submittedName>
        <fullName evidence="2">Uncharacterized protein</fullName>
    </submittedName>
</protein>
<organism evidence="2">
    <name type="scientific">marine metagenome</name>
    <dbReference type="NCBI Taxonomy" id="408172"/>
    <lineage>
        <taxon>unclassified sequences</taxon>
        <taxon>metagenomes</taxon>
        <taxon>ecological metagenomes</taxon>
    </lineage>
</organism>
<proteinExistence type="predicted"/>
<keyword evidence="1" id="KW-0812">Transmembrane</keyword>
<accession>A0A383B1B7</accession>
<feature type="transmembrane region" description="Helical" evidence="1">
    <location>
        <begin position="20"/>
        <end position="41"/>
    </location>
</feature>
<keyword evidence="1" id="KW-1133">Transmembrane helix</keyword>
<feature type="non-terminal residue" evidence="2">
    <location>
        <position position="74"/>
    </location>
</feature>
<dbReference type="AlphaFoldDB" id="A0A383B1B7"/>
<reference evidence="2" key="1">
    <citation type="submission" date="2018-05" db="EMBL/GenBank/DDBJ databases">
        <authorList>
            <person name="Lanie J.A."/>
            <person name="Ng W.-L."/>
            <person name="Kazmierczak K.M."/>
            <person name="Andrzejewski T.M."/>
            <person name="Davidsen T.M."/>
            <person name="Wayne K.J."/>
            <person name="Tettelin H."/>
            <person name="Glass J.I."/>
            <person name="Rusch D."/>
            <person name="Podicherti R."/>
            <person name="Tsui H.-C.T."/>
            <person name="Winkler M.E."/>
        </authorList>
    </citation>
    <scope>NUCLEOTIDE SEQUENCE</scope>
</reference>
<name>A0A383B1B7_9ZZZZ</name>